<dbReference type="InterPro" id="IPR051120">
    <property type="entry name" value="ABC_AA/LPS_Transport"/>
</dbReference>
<evidence type="ECO:0000313" key="5">
    <source>
        <dbReference type="EMBL" id="AYO31867.1"/>
    </source>
</evidence>
<dbReference type="SUPFAM" id="SSF52540">
    <property type="entry name" value="P-loop containing nucleoside triphosphate hydrolases"/>
    <property type="match status" value="1"/>
</dbReference>
<organism evidence="5 6">
    <name type="scientific">Biomaibacter acetigenes</name>
    <dbReference type="NCBI Taxonomy" id="2316383"/>
    <lineage>
        <taxon>Bacteria</taxon>
        <taxon>Bacillati</taxon>
        <taxon>Bacillota</taxon>
        <taxon>Clostridia</taxon>
        <taxon>Thermosediminibacterales</taxon>
        <taxon>Tepidanaerobacteraceae</taxon>
        <taxon>Biomaibacter</taxon>
    </lineage>
</organism>
<dbReference type="InterPro" id="IPR032823">
    <property type="entry name" value="BCA_ABC_TP_C"/>
</dbReference>
<dbReference type="Pfam" id="PF12399">
    <property type="entry name" value="BCA_ABC_TP_C"/>
    <property type="match status" value="1"/>
</dbReference>
<dbReference type="GO" id="GO:0015192">
    <property type="term" value="F:L-phenylalanine transmembrane transporter activity"/>
    <property type="evidence" value="ECO:0007669"/>
    <property type="project" value="TreeGrafter"/>
</dbReference>
<dbReference type="InterPro" id="IPR027417">
    <property type="entry name" value="P-loop_NTPase"/>
</dbReference>
<dbReference type="Gene3D" id="3.40.50.300">
    <property type="entry name" value="P-loop containing nucleotide triphosphate hydrolases"/>
    <property type="match status" value="1"/>
</dbReference>
<dbReference type="GO" id="GO:0005524">
    <property type="term" value="F:ATP binding"/>
    <property type="evidence" value="ECO:0007669"/>
    <property type="project" value="UniProtKB-KW"/>
</dbReference>
<keyword evidence="3 5" id="KW-0067">ATP-binding</keyword>
<evidence type="ECO:0000259" key="4">
    <source>
        <dbReference type="PROSITE" id="PS50893"/>
    </source>
</evidence>
<sequence>MPILEINNVTKEFGGLTAVSNLNLNVSEGELIGIIGPNGAGKSTVFNLITGIYKPTKGTIKFKGQDIGGMEPFKISKLGIARTFQNLRLFKNLSVLQNVKIANQTFAGYDILSAIFRNQKYKAQEKEIKENALKLLEIVGLSEFINEKAGKLPYGFQRKLEIARALAMKPSILLLDEPAAGMNPDESLELMEFIGKIRKDFDLTIILIEHHMEVVMGICERILVLNFGKTIVEGTPEEIQNSPEVISSYLGEVVQDDTENN</sequence>
<dbReference type="Pfam" id="PF00005">
    <property type="entry name" value="ABC_tran"/>
    <property type="match status" value="1"/>
</dbReference>
<dbReference type="FunFam" id="3.40.50.300:FF:000421">
    <property type="entry name" value="Branched-chain amino acid ABC transporter ATP-binding protein"/>
    <property type="match status" value="1"/>
</dbReference>
<dbReference type="GO" id="GO:0005304">
    <property type="term" value="F:L-valine transmembrane transporter activity"/>
    <property type="evidence" value="ECO:0007669"/>
    <property type="project" value="TreeGrafter"/>
</dbReference>
<dbReference type="InterPro" id="IPR003593">
    <property type="entry name" value="AAA+_ATPase"/>
</dbReference>
<proteinExistence type="predicted"/>
<evidence type="ECO:0000256" key="2">
    <source>
        <dbReference type="ARBA" id="ARBA00022741"/>
    </source>
</evidence>
<dbReference type="Proteomes" id="UP000280960">
    <property type="component" value="Chromosome"/>
</dbReference>
<dbReference type="PANTHER" id="PTHR45772">
    <property type="entry name" value="CONSERVED COMPONENT OF ABC TRANSPORTER FOR NATURAL AMINO ACIDS-RELATED"/>
    <property type="match status" value="1"/>
</dbReference>
<dbReference type="CDD" id="cd03219">
    <property type="entry name" value="ABC_Mj1267_LivG_branched"/>
    <property type="match status" value="1"/>
</dbReference>
<dbReference type="GO" id="GO:0015188">
    <property type="term" value="F:L-isoleucine transmembrane transporter activity"/>
    <property type="evidence" value="ECO:0007669"/>
    <property type="project" value="TreeGrafter"/>
</dbReference>
<dbReference type="EMBL" id="CP033169">
    <property type="protein sequence ID" value="AYO31867.1"/>
    <property type="molecule type" value="Genomic_DNA"/>
</dbReference>
<dbReference type="SMART" id="SM00382">
    <property type="entry name" value="AAA"/>
    <property type="match status" value="1"/>
</dbReference>
<feature type="domain" description="ABC transporter" evidence="4">
    <location>
        <begin position="4"/>
        <end position="252"/>
    </location>
</feature>
<dbReference type="KEGG" id="bacg:D2962_15760"/>
<evidence type="ECO:0000256" key="3">
    <source>
        <dbReference type="ARBA" id="ARBA00022840"/>
    </source>
</evidence>
<gene>
    <name evidence="5" type="ORF">D2962_15760</name>
</gene>
<dbReference type="PROSITE" id="PS50893">
    <property type="entry name" value="ABC_TRANSPORTER_2"/>
    <property type="match status" value="1"/>
</dbReference>
<reference evidence="5 6" key="1">
    <citation type="submission" date="2018-10" db="EMBL/GenBank/DDBJ databases">
        <authorList>
            <person name="Zhang X."/>
        </authorList>
    </citation>
    <scope>NUCLEOTIDE SEQUENCE [LARGE SCALE GENOMIC DNA]</scope>
    <source>
        <strain evidence="5 6">SK-G1</strain>
    </source>
</reference>
<dbReference type="GO" id="GO:0016887">
    <property type="term" value="F:ATP hydrolysis activity"/>
    <property type="evidence" value="ECO:0007669"/>
    <property type="project" value="InterPro"/>
</dbReference>
<dbReference type="GO" id="GO:1903806">
    <property type="term" value="P:L-isoleucine import across plasma membrane"/>
    <property type="evidence" value="ECO:0007669"/>
    <property type="project" value="TreeGrafter"/>
</dbReference>
<keyword evidence="6" id="KW-1185">Reference proteome</keyword>
<dbReference type="GO" id="GO:1903805">
    <property type="term" value="P:L-valine import across plasma membrane"/>
    <property type="evidence" value="ECO:0007669"/>
    <property type="project" value="TreeGrafter"/>
</dbReference>
<dbReference type="InterPro" id="IPR003439">
    <property type="entry name" value="ABC_transporter-like_ATP-bd"/>
</dbReference>
<dbReference type="GO" id="GO:0005886">
    <property type="term" value="C:plasma membrane"/>
    <property type="evidence" value="ECO:0007669"/>
    <property type="project" value="TreeGrafter"/>
</dbReference>
<dbReference type="PANTHER" id="PTHR45772:SF7">
    <property type="entry name" value="AMINO ACID ABC TRANSPORTER ATP-BINDING PROTEIN"/>
    <property type="match status" value="1"/>
</dbReference>
<evidence type="ECO:0000256" key="1">
    <source>
        <dbReference type="ARBA" id="ARBA00022448"/>
    </source>
</evidence>
<dbReference type="GO" id="GO:0042941">
    <property type="term" value="P:D-alanine transmembrane transport"/>
    <property type="evidence" value="ECO:0007669"/>
    <property type="project" value="TreeGrafter"/>
</dbReference>
<keyword evidence="1" id="KW-0813">Transport</keyword>
<name>A0A3G2RAV2_9FIRM</name>
<dbReference type="RefSeq" id="WP_122015540.1">
    <property type="nucleotide sequence ID" value="NZ_CP033169.1"/>
</dbReference>
<keyword evidence="2" id="KW-0547">Nucleotide-binding</keyword>
<dbReference type="GO" id="GO:0015808">
    <property type="term" value="P:L-alanine transport"/>
    <property type="evidence" value="ECO:0007669"/>
    <property type="project" value="TreeGrafter"/>
</dbReference>
<evidence type="ECO:0000313" key="6">
    <source>
        <dbReference type="Proteomes" id="UP000280960"/>
    </source>
</evidence>
<protein>
    <submittedName>
        <fullName evidence="5">ABC transporter ATP-binding protein</fullName>
    </submittedName>
</protein>
<accession>A0A3G2RAV2</accession>
<dbReference type="AlphaFoldDB" id="A0A3G2RAV2"/>